<organism evidence="8 9">
    <name type="scientific">Candidatus Pullibacteroides excrementavium</name>
    <dbReference type="NCBI Taxonomy" id="2840905"/>
    <lineage>
        <taxon>Bacteria</taxon>
        <taxon>Pseudomonadati</taxon>
        <taxon>Bacteroidota</taxon>
        <taxon>Bacteroidia</taxon>
        <taxon>Bacteroidales</taxon>
        <taxon>Candidatus Pullibacteroides</taxon>
    </lineage>
</organism>
<keyword evidence="5 6" id="KW-0411">Iron-sulfur</keyword>
<gene>
    <name evidence="8" type="ORF">IAB08_06510</name>
</gene>
<dbReference type="SMART" id="SM00729">
    <property type="entry name" value="Elp3"/>
    <property type="match status" value="1"/>
</dbReference>
<keyword evidence="3 6" id="KW-0479">Metal-binding</keyword>
<evidence type="ECO:0000256" key="3">
    <source>
        <dbReference type="ARBA" id="ARBA00022723"/>
    </source>
</evidence>
<dbReference type="SFLD" id="SFLDG01082">
    <property type="entry name" value="B12-binding_domain_containing"/>
    <property type="match status" value="1"/>
</dbReference>
<comment type="caution">
    <text evidence="8">The sequence shown here is derived from an EMBL/GenBank/DDBJ whole genome shotgun (WGS) entry which is preliminary data.</text>
</comment>
<keyword evidence="2 6" id="KW-0949">S-adenosyl-L-methionine</keyword>
<dbReference type="InterPro" id="IPR013704">
    <property type="entry name" value="UPF0313_N"/>
</dbReference>
<dbReference type="PROSITE" id="PS51918">
    <property type="entry name" value="RADICAL_SAM"/>
    <property type="match status" value="1"/>
</dbReference>
<evidence type="ECO:0000256" key="1">
    <source>
        <dbReference type="ARBA" id="ARBA00022485"/>
    </source>
</evidence>
<dbReference type="GO" id="GO:0005506">
    <property type="term" value="F:iron ion binding"/>
    <property type="evidence" value="ECO:0007669"/>
    <property type="project" value="UniProtKB-UniRule"/>
</dbReference>
<keyword evidence="4 6" id="KW-0408">Iron</keyword>
<dbReference type="Pfam" id="PF08497">
    <property type="entry name" value="Radical_SAM_N"/>
    <property type="match status" value="1"/>
</dbReference>
<dbReference type="Proteomes" id="UP000823612">
    <property type="component" value="Unassembled WGS sequence"/>
</dbReference>
<evidence type="ECO:0000313" key="9">
    <source>
        <dbReference type="Proteomes" id="UP000823612"/>
    </source>
</evidence>
<feature type="binding site" evidence="6">
    <location>
        <position position="377"/>
    </location>
    <ligand>
        <name>[4Fe-4S] cluster</name>
        <dbReference type="ChEBI" id="CHEBI:49883"/>
        <note>4Fe-4S-S-AdoMet</note>
    </ligand>
</feature>
<dbReference type="SFLD" id="SFLDS00029">
    <property type="entry name" value="Radical_SAM"/>
    <property type="match status" value="1"/>
</dbReference>
<dbReference type="InterPro" id="IPR020612">
    <property type="entry name" value="Methylthiotransferase_CS"/>
</dbReference>
<dbReference type="InterPro" id="IPR006638">
    <property type="entry name" value="Elp3/MiaA/NifB-like_rSAM"/>
</dbReference>
<dbReference type="Gene3D" id="3.80.30.20">
    <property type="entry name" value="tm_1862 like domain"/>
    <property type="match status" value="1"/>
</dbReference>
<dbReference type="SFLD" id="SFLDG01069">
    <property type="entry name" value="UPF0313"/>
    <property type="match status" value="1"/>
</dbReference>
<feature type="binding site" evidence="6">
    <location>
        <position position="384"/>
    </location>
    <ligand>
        <name>[4Fe-4S] cluster</name>
        <dbReference type="ChEBI" id="CHEBI:49883"/>
        <note>4Fe-4S-S-AdoMet</note>
    </ligand>
</feature>
<dbReference type="GO" id="GO:0051539">
    <property type="term" value="F:4 iron, 4 sulfur cluster binding"/>
    <property type="evidence" value="ECO:0007669"/>
    <property type="project" value="UniProtKB-KW"/>
</dbReference>
<evidence type="ECO:0000256" key="6">
    <source>
        <dbReference type="HAMAP-Rule" id="MF_01251"/>
    </source>
</evidence>
<evidence type="ECO:0000256" key="4">
    <source>
        <dbReference type="ARBA" id="ARBA00023004"/>
    </source>
</evidence>
<dbReference type="NCBIfam" id="TIGR03904">
    <property type="entry name" value="SAM_YgiQ"/>
    <property type="match status" value="1"/>
</dbReference>
<dbReference type="PROSITE" id="PS01278">
    <property type="entry name" value="MTTASE_RADICAL"/>
    <property type="match status" value="1"/>
</dbReference>
<dbReference type="AlphaFoldDB" id="A0A9D9DSM0"/>
<evidence type="ECO:0000256" key="2">
    <source>
        <dbReference type="ARBA" id="ARBA00022691"/>
    </source>
</evidence>
<dbReference type="PANTHER" id="PTHR32331">
    <property type="entry name" value="UPF0313 PROTEIN YGIQ"/>
    <property type="match status" value="1"/>
</dbReference>
<comment type="similarity">
    <text evidence="6">Belongs to the UPF0313 family.</text>
</comment>
<dbReference type="InterPro" id="IPR023404">
    <property type="entry name" value="rSAM_horseshoe"/>
</dbReference>
<dbReference type="SUPFAM" id="SSF102114">
    <property type="entry name" value="Radical SAM enzymes"/>
    <property type="match status" value="1"/>
</dbReference>
<reference evidence="8" key="2">
    <citation type="journal article" date="2021" name="PeerJ">
        <title>Extensive microbial diversity within the chicken gut microbiome revealed by metagenomics and culture.</title>
        <authorList>
            <person name="Gilroy R."/>
            <person name="Ravi A."/>
            <person name="Getino M."/>
            <person name="Pursley I."/>
            <person name="Horton D.L."/>
            <person name="Alikhan N.F."/>
            <person name="Baker D."/>
            <person name="Gharbi K."/>
            <person name="Hall N."/>
            <person name="Watson M."/>
            <person name="Adriaenssens E.M."/>
            <person name="Foster-Nyarko E."/>
            <person name="Jarju S."/>
            <person name="Secka A."/>
            <person name="Antonio M."/>
            <person name="Oren A."/>
            <person name="Chaudhuri R.R."/>
            <person name="La Ragione R."/>
            <person name="Hildebrand F."/>
            <person name="Pallen M.J."/>
        </authorList>
    </citation>
    <scope>NUCLEOTIDE SEQUENCE</scope>
    <source>
        <strain evidence="8">2889</strain>
    </source>
</reference>
<keyword evidence="1 6" id="KW-0004">4Fe-4S</keyword>
<feature type="domain" description="Radical SAM core" evidence="7">
    <location>
        <begin position="363"/>
        <end position="653"/>
    </location>
</feature>
<feature type="binding site" evidence="6">
    <location>
        <position position="381"/>
    </location>
    <ligand>
        <name>[4Fe-4S] cluster</name>
        <dbReference type="ChEBI" id="CHEBI:49883"/>
        <note>4Fe-4S-S-AdoMet</note>
    </ligand>
</feature>
<accession>A0A9D9DSM0</accession>
<reference evidence="8" key="1">
    <citation type="submission" date="2020-10" db="EMBL/GenBank/DDBJ databases">
        <authorList>
            <person name="Gilroy R."/>
        </authorList>
    </citation>
    <scope>NUCLEOTIDE SEQUENCE</scope>
    <source>
        <strain evidence="8">2889</strain>
    </source>
</reference>
<dbReference type="InterPro" id="IPR007197">
    <property type="entry name" value="rSAM"/>
</dbReference>
<comment type="cofactor">
    <cofactor evidence="6">
        <name>[4Fe-4S] cluster</name>
        <dbReference type="ChEBI" id="CHEBI:49883"/>
    </cofactor>
    <text evidence="6">Binds 1 [4Fe-4S] cluster. The cluster is coordinated with 3 cysteines and an exchangeable S-adenosyl-L-methionine.</text>
</comment>
<evidence type="ECO:0000313" key="8">
    <source>
        <dbReference type="EMBL" id="MBO8432926.1"/>
    </source>
</evidence>
<sequence>MPIEGKPSFHTGQPDVIDPDSLPITAWLPISKKEMEKRGWEQADIILLSGDAYVDHPSFGIAVIGRYLEHAGYKVAILPQPNWKDDLRDFRKLGRPRLFFGISAGSMDSMVNHYTARKRLRSNDAYTPGGKAGFRPDYPTIVYSKILKGIYPDVPVVIGGIEASMRRVTHYDYWQDGLRPSFLVESGADLLVYGMGEKPVLEIARRMEREEGLERRVEVCRSVPQVSYMCKDVPEAESFWKENAGVFDKIWVGRGKENGVEGDLSEAGDPSAPWVQKYKDIHLQAHEECLKDKKAQARNFALVETASNQICCGRIVQRVSTGYVVVNPPYPIELDCHEIDKVFDLPYTRLPHPRYKNRGEIPAFVMIQNSINLHRGCFGGCSFCTISAHQGKQVQSRSEESVLNEIKQVMRMPYFKGNLSDLGGPSANMYGMHGKDFRKCLACKRPSCIHPSICPNLNHDHGRLLNLYRKVAAMPGIKHAYIGSGIRYDMIVPYLFSGSKSGVSSGRGASSNHVREYIEWVIRHGVSGRLKVAPEHTEKPVLDKMRKMPFSQFEQFKAFFDAYCRKIGKNQQLIPYFISAHPGCRLQDMKELERKTRHLGYHLEQVQLFTPTPMTLATEMYYTGLDPYTLEPVYVERDPAARDRQTDCFFWYKR</sequence>
<dbReference type="HAMAP" id="MF_01251">
    <property type="entry name" value="UPF0313"/>
    <property type="match status" value="1"/>
</dbReference>
<dbReference type="GO" id="GO:0003824">
    <property type="term" value="F:catalytic activity"/>
    <property type="evidence" value="ECO:0007669"/>
    <property type="project" value="InterPro"/>
</dbReference>
<dbReference type="InterPro" id="IPR022946">
    <property type="entry name" value="UPF0313"/>
</dbReference>
<dbReference type="EMBL" id="JADIMZ010000100">
    <property type="protein sequence ID" value="MBO8432926.1"/>
    <property type="molecule type" value="Genomic_DNA"/>
</dbReference>
<dbReference type="InterPro" id="IPR024560">
    <property type="entry name" value="UPF0313_C"/>
</dbReference>
<protein>
    <submittedName>
        <fullName evidence="8">YgiQ family radical SAM protein</fullName>
    </submittedName>
</protein>
<dbReference type="PANTHER" id="PTHR32331:SF0">
    <property type="entry name" value="UPF0313 PROTEIN YGIQ"/>
    <property type="match status" value="1"/>
</dbReference>
<evidence type="ECO:0000259" key="7">
    <source>
        <dbReference type="PROSITE" id="PS51918"/>
    </source>
</evidence>
<dbReference type="Pfam" id="PF11842">
    <property type="entry name" value="DUF3362"/>
    <property type="match status" value="1"/>
</dbReference>
<name>A0A9D9DSM0_9BACT</name>
<dbReference type="InterPro" id="IPR058240">
    <property type="entry name" value="rSAM_sf"/>
</dbReference>
<evidence type="ECO:0000256" key="5">
    <source>
        <dbReference type="ARBA" id="ARBA00023014"/>
    </source>
</evidence>
<proteinExistence type="inferred from homology"/>